<name>U9URR3_RHIID</name>
<accession>U9URR3</accession>
<evidence type="ECO:0000313" key="2">
    <source>
        <dbReference type="EMBL" id="ESA22412.1"/>
    </source>
</evidence>
<gene>
    <name evidence="2" type="ORF">GLOINDRAFT_319097</name>
</gene>
<feature type="transmembrane region" description="Helical" evidence="1">
    <location>
        <begin position="42"/>
        <end position="62"/>
    </location>
</feature>
<dbReference type="AlphaFoldDB" id="U9URR3"/>
<organism evidence="2">
    <name type="scientific">Rhizophagus irregularis (strain DAOM 181602 / DAOM 197198 / MUCL 43194)</name>
    <name type="common">Arbuscular mycorrhizal fungus</name>
    <name type="synonym">Glomus intraradices</name>
    <dbReference type="NCBI Taxonomy" id="747089"/>
    <lineage>
        <taxon>Eukaryota</taxon>
        <taxon>Fungi</taxon>
        <taxon>Fungi incertae sedis</taxon>
        <taxon>Mucoromycota</taxon>
        <taxon>Glomeromycotina</taxon>
        <taxon>Glomeromycetes</taxon>
        <taxon>Glomerales</taxon>
        <taxon>Glomeraceae</taxon>
        <taxon>Rhizophagus</taxon>
    </lineage>
</organism>
<keyword evidence="1" id="KW-1133">Transmembrane helix</keyword>
<dbReference type="HOGENOM" id="CLU_2110206_0_0_1"/>
<dbReference type="EMBL" id="KI275609">
    <property type="protein sequence ID" value="ESA22412.1"/>
    <property type="molecule type" value="Genomic_DNA"/>
</dbReference>
<keyword evidence="1" id="KW-0812">Transmembrane</keyword>
<protein>
    <submittedName>
        <fullName evidence="2">Uncharacterized protein</fullName>
    </submittedName>
</protein>
<evidence type="ECO:0000256" key="1">
    <source>
        <dbReference type="SAM" id="Phobius"/>
    </source>
</evidence>
<reference evidence="2" key="1">
    <citation type="submission" date="2013-07" db="EMBL/GenBank/DDBJ databases">
        <title>The genome of an arbuscular mycorrhizal fungus provides insights into the evolution of the oldest plant symbiosis.</title>
        <authorList>
            <consortium name="DOE Joint Genome Institute"/>
            <person name="Tisserant E."/>
            <person name="Malbreil M."/>
            <person name="Kuo A."/>
            <person name="Kohler A."/>
            <person name="Symeonidi A."/>
            <person name="Balestrini R."/>
            <person name="Charron P."/>
            <person name="Duensing N."/>
            <person name="Frei-dit-Frey N."/>
            <person name="Gianinazzi-Pearson V."/>
            <person name="Gilbert B."/>
            <person name="Handa Y."/>
            <person name="Hijri M."/>
            <person name="Kaul R."/>
            <person name="Kawaguchi M."/>
            <person name="Krajinski F."/>
            <person name="Lammers P."/>
            <person name="Lapierre D."/>
            <person name="Masclaux F.G."/>
            <person name="Murat C."/>
            <person name="Morin E."/>
            <person name="Ndikumana S."/>
            <person name="Pagni M."/>
            <person name="Petitpierre D."/>
            <person name="Requena N."/>
            <person name="Rosikiewicz P."/>
            <person name="Riley R."/>
            <person name="Saito K."/>
            <person name="San Clemente H."/>
            <person name="Shapiro H."/>
            <person name="van Tuinen D."/>
            <person name="Becard G."/>
            <person name="Bonfante P."/>
            <person name="Paszkowski U."/>
            <person name="Shachar-Hill Y."/>
            <person name="Young J.P."/>
            <person name="Sanders I.R."/>
            <person name="Henrissat B."/>
            <person name="Rensing S.A."/>
            <person name="Grigoriev I.V."/>
            <person name="Corradi N."/>
            <person name="Roux C."/>
            <person name="Martin F."/>
        </authorList>
    </citation>
    <scope>NUCLEOTIDE SEQUENCE</scope>
    <source>
        <strain evidence="2">DAOM 197198</strain>
    </source>
</reference>
<proteinExistence type="predicted"/>
<keyword evidence="1" id="KW-0472">Membrane</keyword>
<sequence length="115" mass="13822">MIKRSTRNNRLIHLRFGQLAVGMGTFKRIYRILISVRSVRGVYYVADFLFISMTLTLIAKFLKQHFEGLIPFKDWSDVLFMLGFQENFLIIRRNKFIIDLRRRLTILVLPRFPRK</sequence>